<dbReference type="AlphaFoldDB" id="A0AAN6DHR3"/>
<dbReference type="PANTHER" id="PTHR31591:SF1">
    <property type="entry name" value="UPF0613 PROTEIN PB24D3.06C"/>
    <property type="match status" value="1"/>
</dbReference>
<accession>A0AAN6DHR3</accession>
<evidence type="ECO:0000313" key="2">
    <source>
        <dbReference type="Proteomes" id="UP001196530"/>
    </source>
</evidence>
<evidence type="ECO:0000313" key="1">
    <source>
        <dbReference type="EMBL" id="KAG7819424.1"/>
    </source>
</evidence>
<protein>
    <submittedName>
        <fullName evidence="1">Uncharacterized protein</fullName>
    </submittedName>
</protein>
<dbReference type="EMBL" id="JAHLUX010000004">
    <property type="protein sequence ID" value="KAG7819424.1"/>
    <property type="molecule type" value="Genomic_DNA"/>
</dbReference>
<dbReference type="InterPro" id="IPR029058">
    <property type="entry name" value="AB_hydrolase_fold"/>
</dbReference>
<dbReference type="Proteomes" id="UP001196530">
    <property type="component" value="Unassembled WGS sequence"/>
</dbReference>
<dbReference type="Gene3D" id="3.40.50.1820">
    <property type="entry name" value="alpha/beta hydrolase"/>
    <property type="match status" value="1"/>
</dbReference>
<dbReference type="PANTHER" id="PTHR31591">
    <property type="entry name" value="UPF0613 PROTEIN PB24D3.06C"/>
    <property type="match status" value="1"/>
</dbReference>
<comment type="caution">
    <text evidence="1">The sequence shown here is derived from an EMBL/GenBank/DDBJ whole genome shotgun (WGS) entry which is preliminary data.</text>
</comment>
<sequence length="296" mass="32716">MISVNGRLFEYDSRLTAFEFGNVRHPNVLIFVGGLTDGFLTVPYVPTLAEKLAIHNWSVIQIQLSSSYTGYGASSLAQDAKEISRLVTVLRSSDSEIGNRRKVGILGHSTGSQDTLYYLSKLERSAETSIDFGILQACTSDREALLQFMDPVVLENSIKVAKNLIDKEKGKQFMPYDLCPDVFESPINAYRWYSLASERGDDDFFSSYLGPEDHKLTFGKVNRPLLVLYSGKDETVPTHVNKEAVMEKFKAATDPKWWSPLSTVVPGASHNLGSESSAGAAELGLELIVEFVSSIK</sequence>
<gene>
    <name evidence="1" type="ORF">KL928_002098</name>
</gene>
<name>A0AAN6DHR3_PICAN</name>
<dbReference type="GeneID" id="66126149"/>
<dbReference type="SUPFAM" id="SSF53474">
    <property type="entry name" value="alpha/beta-Hydrolases"/>
    <property type="match status" value="1"/>
</dbReference>
<dbReference type="InterPro" id="IPR013744">
    <property type="entry name" value="SidJ"/>
</dbReference>
<organism evidence="1 2">
    <name type="scientific">Pichia angusta</name>
    <name type="common">Yeast</name>
    <name type="synonym">Hansenula polymorpha</name>
    <dbReference type="NCBI Taxonomy" id="870730"/>
    <lineage>
        <taxon>Eukaryota</taxon>
        <taxon>Fungi</taxon>
        <taxon>Dikarya</taxon>
        <taxon>Ascomycota</taxon>
        <taxon>Saccharomycotina</taxon>
        <taxon>Pichiomycetes</taxon>
        <taxon>Pichiales</taxon>
        <taxon>Pichiaceae</taxon>
        <taxon>Ogataea</taxon>
    </lineage>
</organism>
<dbReference type="RefSeq" id="XP_043060303.1">
    <property type="nucleotide sequence ID" value="XM_043202536.1"/>
</dbReference>
<proteinExistence type="predicted"/>
<reference evidence="1" key="1">
    <citation type="journal article" date="2021" name="G3 (Bethesda)">
        <title>Genomic diversity, chromosomal rearrangements, and interspecies hybridization in the ogataea polymorpha species complex.</title>
        <authorList>
            <person name="Hanson S.J."/>
            <person name="Cinneide E.O."/>
            <person name="Salzberg L.I."/>
            <person name="Wolfe K.H."/>
            <person name="McGowan J."/>
            <person name="Fitzpatrick D.A."/>
            <person name="Matlin K."/>
        </authorList>
    </citation>
    <scope>NUCLEOTIDE SEQUENCE</scope>
    <source>
        <strain evidence="1">61-244</strain>
    </source>
</reference>
<dbReference type="Pfam" id="PF08538">
    <property type="entry name" value="DUF1749"/>
    <property type="match status" value="1"/>
</dbReference>